<dbReference type="EMBL" id="FN648375">
    <property type="protein sequence ID" value="CBJ48396.1"/>
    <property type="molecule type" value="Genomic_DNA"/>
</dbReference>
<organism evidence="3 4">
    <name type="scientific">Ectocarpus siliculosus</name>
    <name type="common">Brown alga</name>
    <name type="synonym">Conferva siliculosa</name>
    <dbReference type="NCBI Taxonomy" id="2880"/>
    <lineage>
        <taxon>Eukaryota</taxon>
        <taxon>Sar</taxon>
        <taxon>Stramenopiles</taxon>
        <taxon>Ochrophyta</taxon>
        <taxon>PX clade</taxon>
        <taxon>Phaeophyceae</taxon>
        <taxon>Ectocarpales</taxon>
        <taxon>Ectocarpaceae</taxon>
        <taxon>Ectocarpus</taxon>
    </lineage>
</organism>
<feature type="compositionally biased region" description="Acidic residues" evidence="1">
    <location>
        <begin position="341"/>
        <end position="355"/>
    </location>
</feature>
<keyword evidence="2" id="KW-0472">Membrane</keyword>
<dbReference type="Proteomes" id="UP000002630">
    <property type="component" value="Linkage Group LG02"/>
</dbReference>
<evidence type="ECO:0000256" key="2">
    <source>
        <dbReference type="SAM" id="Phobius"/>
    </source>
</evidence>
<evidence type="ECO:0000313" key="3">
    <source>
        <dbReference type="EMBL" id="CBJ48396.1"/>
    </source>
</evidence>
<dbReference type="InParanoid" id="D7FQ64"/>
<accession>D7FQ64</accession>
<feature type="transmembrane region" description="Helical" evidence="2">
    <location>
        <begin position="71"/>
        <end position="93"/>
    </location>
</feature>
<name>D7FQ64_ECTSI</name>
<keyword evidence="2" id="KW-0812">Transmembrane</keyword>
<gene>
    <name evidence="3" type="ORF">Esi_0002_0185</name>
</gene>
<evidence type="ECO:0000256" key="1">
    <source>
        <dbReference type="SAM" id="MobiDB-lite"/>
    </source>
</evidence>
<keyword evidence="4" id="KW-1185">Reference proteome</keyword>
<evidence type="ECO:0000313" key="4">
    <source>
        <dbReference type="Proteomes" id="UP000002630"/>
    </source>
</evidence>
<feature type="region of interest" description="Disordered" evidence="1">
    <location>
        <begin position="321"/>
        <end position="434"/>
    </location>
</feature>
<protein>
    <submittedName>
        <fullName evidence="3">Uncharacterized protein</fullName>
    </submittedName>
</protein>
<proteinExistence type="predicted"/>
<feature type="transmembrane region" description="Helical" evidence="2">
    <location>
        <begin position="142"/>
        <end position="162"/>
    </location>
</feature>
<feature type="compositionally biased region" description="Low complexity" evidence="1">
    <location>
        <begin position="379"/>
        <end position="411"/>
    </location>
</feature>
<dbReference type="EMBL" id="FN649727">
    <property type="protein sequence ID" value="CBJ48396.1"/>
    <property type="molecule type" value="Genomic_DNA"/>
</dbReference>
<sequence>MSFPRIRRQQKFTSARRGSLCLREHATVSAAWRSASGIPKSRLRLERGWGGALDTRQEEERRIEEGAETMAAGLLMHGTLSFLSGLSVAITGFDCDSAREILTEMAPDSSAFDASSAINMGFSAGLVTAVQAVLLRRLINGALLLNTLPLTFIGVVLSLNVFSVSVLAALVPALGACLFGLSLAKLWMELADCRHETSVREPDDDRESSRSWKWTGVLSVASLTGGLLSGSCPPPGPAFMVVLLAAGVGGSGDALAVGGGEWRATAALVTCSASLLRVGLLLLENGAAVGPLPEGAAGGGGGGARGAYGKVAADDREAHEVELRPFVGKGTDDENVRGDEDYLDEEDGYLADEGETERSASRSSSKRGGGGQVEYSTLPPARRSSSGPPRRGVSSTGAGASGAAAPPAAVVGKEKMKEAPPAKSMFPAGHTVEL</sequence>
<dbReference type="OrthoDB" id="10584325at2759"/>
<dbReference type="AlphaFoldDB" id="D7FQ64"/>
<feature type="transmembrane region" description="Helical" evidence="2">
    <location>
        <begin position="117"/>
        <end position="135"/>
    </location>
</feature>
<reference evidence="3 4" key="1">
    <citation type="journal article" date="2010" name="Nature">
        <title>The Ectocarpus genome and the independent evolution of multicellularity in brown algae.</title>
        <authorList>
            <person name="Cock J.M."/>
            <person name="Sterck L."/>
            <person name="Rouze P."/>
            <person name="Scornet D."/>
            <person name="Allen A.E."/>
            <person name="Amoutzias G."/>
            <person name="Anthouard V."/>
            <person name="Artiguenave F."/>
            <person name="Aury J.M."/>
            <person name="Badger J.H."/>
            <person name="Beszteri B."/>
            <person name="Billiau K."/>
            <person name="Bonnet E."/>
            <person name="Bothwell J.H."/>
            <person name="Bowler C."/>
            <person name="Boyen C."/>
            <person name="Brownlee C."/>
            <person name="Carrano C.J."/>
            <person name="Charrier B."/>
            <person name="Cho G.Y."/>
            <person name="Coelho S.M."/>
            <person name="Collen J."/>
            <person name="Corre E."/>
            <person name="Da Silva C."/>
            <person name="Delage L."/>
            <person name="Delaroque N."/>
            <person name="Dittami S.M."/>
            <person name="Doulbeau S."/>
            <person name="Elias M."/>
            <person name="Farnham G."/>
            <person name="Gachon C.M."/>
            <person name="Gschloessl B."/>
            <person name="Heesch S."/>
            <person name="Jabbari K."/>
            <person name="Jubin C."/>
            <person name="Kawai H."/>
            <person name="Kimura K."/>
            <person name="Kloareg B."/>
            <person name="Kupper F.C."/>
            <person name="Lang D."/>
            <person name="Le Bail A."/>
            <person name="Leblanc C."/>
            <person name="Lerouge P."/>
            <person name="Lohr M."/>
            <person name="Lopez P.J."/>
            <person name="Martens C."/>
            <person name="Maumus F."/>
            <person name="Michel G."/>
            <person name="Miranda-Saavedra D."/>
            <person name="Morales J."/>
            <person name="Moreau H."/>
            <person name="Motomura T."/>
            <person name="Nagasato C."/>
            <person name="Napoli C.A."/>
            <person name="Nelson D.R."/>
            <person name="Nyvall-Collen P."/>
            <person name="Peters A.F."/>
            <person name="Pommier C."/>
            <person name="Potin P."/>
            <person name="Poulain J."/>
            <person name="Quesneville H."/>
            <person name="Read B."/>
            <person name="Rensing S.A."/>
            <person name="Ritter A."/>
            <person name="Rousvoal S."/>
            <person name="Samanta M."/>
            <person name="Samson G."/>
            <person name="Schroeder D.C."/>
            <person name="Segurens B."/>
            <person name="Strittmatter M."/>
            <person name="Tonon T."/>
            <person name="Tregear J.W."/>
            <person name="Valentin K."/>
            <person name="von Dassow P."/>
            <person name="Yamagishi T."/>
            <person name="Van de Peer Y."/>
            <person name="Wincker P."/>
        </authorList>
    </citation>
    <scope>NUCLEOTIDE SEQUENCE [LARGE SCALE GENOMIC DNA]</scope>
    <source>
        <strain evidence="4">Ec32 / CCAP1310/4</strain>
    </source>
</reference>
<keyword evidence="2" id="KW-1133">Transmembrane helix</keyword>
<feature type="compositionally biased region" description="Basic and acidic residues" evidence="1">
    <location>
        <begin position="330"/>
        <end position="340"/>
    </location>
</feature>